<comment type="caution">
    <text evidence="2">The sequence shown here is derived from an EMBL/GenBank/DDBJ whole genome shotgun (WGS) entry which is preliminary data.</text>
</comment>
<reference evidence="2 3" key="1">
    <citation type="journal article" date="2018" name="Front. Plant Sci.">
        <title>Red Clover (Trifolium pratense) and Zigzag Clover (T. medium) - A Picture of Genomic Similarities and Differences.</title>
        <authorList>
            <person name="Dluhosova J."/>
            <person name="Istvanek J."/>
            <person name="Nedelnik J."/>
            <person name="Repkova J."/>
        </authorList>
    </citation>
    <scope>NUCLEOTIDE SEQUENCE [LARGE SCALE GENOMIC DNA]</scope>
    <source>
        <strain evidence="3">cv. 10/8</strain>
        <tissue evidence="2">Leaf</tissue>
    </source>
</reference>
<name>A0A392MFZ5_9FABA</name>
<sequence>MDISQAWKENTMGELPYGKEPKPFKGFAWKQVPKKGEKKPKLFKENVESTKGELPHGQKPKLTKENVDRPRPELHRRLQLVKRSSVVKHTIWDLDSLLYIFHVVSDLSHSF</sequence>
<protein>
    <submittedName>
        <fullName evidence="2">Uncharacterized protein</fullName>
    </submittedName>
</protein>
<proteinExistence type="predicted"/>
<evidence type="ECO:0000313" key="2">
    <source>
        <dbReference type="EMBL" id="MCH86427.1"/>
    </source>
</evidence>
<dbReference type="Proteomes" id="UP000265520">
    <property type="component" value="Unassembled WGS sequence"/>
</dbReference>
<dbReference type="AlphaFoldDB" id="A0A392MFZ5"/>
<dbReference type="EMBL" id="LXQA010010298">
    <property type="protein sequence ID" value="MCH86427.1"/>
    <property type="molecule type" value="Genomic_DNA"/>
</dbReference>
<gene>
    <name evidence="2" type="ORF">A2U01_0007284</name>
</gene>
<organism evidence="2 3">
    <name type="scientific">Trifolium medium</name>
    <dbReference type="NCBI Taxonomy" id="97028"/>
    <lineage>
        <taxon>Eukaryota</taxon>
        <taxon>Viridiplantae</taxon>
        <taxon>Streptophyta</taxon>
        <taxon>Embryophyta</taxon>
        <taxon>Tracheophyta</taxon>
        <taxon>Spermatophyta</taxon>
        <taxon>Magnoliopsida</taxon>
        <taxon>eudicotyledons</taxon>
        <taxon>Gunneridae</taxon>
        <taxon>Pentapetalae</taxon>
        <taxon>rosids</taxon>
        <taxon>fabids</taxon>
        <taxon>Fabales</taxon>
        <taxon>Fabaceae</taxon>
        <taxon>Papilionoideae</taxon>
        <taxon>50 kb inversion clade</taxon>
        <taxon>NPAAA clade</taxon>
        <taxon>Hologalegina</taxon>
        <taxon>IRL clade</taxon>
        <taxon>Trifolieae</taxon>
        <taxon>Trifolium</taxon>
    </lineage>
</organism>
<keyword evidence="3" id="KW-1185">Reference proteome</keyword>
<feature type="region of interest" description="Disordered" evidence="1">
    <location>
        <begin position="33"/>
        <end position="70"/>
    </location>
</feature>
<evidence type="ECO:0000256" key="1">
    <source>
        <dbReference type="SAM" id="MobiDB-lite"/>
    </source>
</evidence>
<feature type="compositionally biased region" description="Basic and acidic residues" evidence="1">
    <location>
        <begin position="39"/>
        <end position="70"/>
    </location>
</feature>
<evidence type="ECO:0000313" key="3">
    <source>
        <dbReference type="Proteomes" id="UP000265520"/>
    </source>
</evidence>
<accession>A0A392MFZ5</accession>